<dbReference type="RefSeq" id="WP_011992238.1">
    <property type="nucleotide sequence ID" value="NC_009715.2"/>
</dbReference>
<dbReference type="EMBL" id="CP000767">
    <property type="protein sequence ID" value="EAU00202.1"/>
    <property type="molecule type" value="Genomic_DNA"/>
</dbReference>
<evidence type="ECO:0000256" key="1">
    <source>
        <dbReference type="SAM" id="Phobius"/>
    </source>
</evidence>
<keyword evidence="1" id="KW-0812">Transmembrane</keyword>
<feature type="transmembrane region" description="Helical" evidence="1">
    <location>
        <begin position="53"/>
        <end position="72"/>
    </location>
</feature>
<protein>
    <recommendedName>
        <fullName evidence="4">SMODS and SLOG-associating 2TM effector domain-containing protein</fullName>
    </recommendedName>
</protein>
<organism evidence="2 3">
    <name type="scientific">Campylobacter curvus (strain 525.92)</name>
    <dbReference type="NCBI Taxonomy" id="360105"/>
    <lineage>
        <taxon>Bacteria</taxon>
        <taxon>Pseudomonadati</taxon>
        <taxon>Campylobacterota</taxon>
        <taxon>Epsilonproteobacteria</taxon>
        <taxon>Campylobacterales</taxon>
        <taxon>Campylobacteraceae</taxon>
        <taxon>Campylobacter</taxon>
    </lineage>
</organism>
<evidence type="ECO:0000313" key="2">
    <source>
        <dbReference type="EMBL" id="EAU00202.1"/>
    </source>
</evidence>
<keyword evidence="1" id="KW-0472">Membrane</keyword>
<sequence>MSFRNKLIKKIDLEYDEVFSNDWEISNQGYEDYQRIREKILEKINWVNKEKKVIYHVFLAFFVYFVLFLIIFCGFLELSSTGFVLSFLFAWQKGINRDIDRSSASDQYTAVLLRWLERVDSDFIEKLHAEHVKIKEEVTHFKKSTKTD</sequence>
<gene>
    <name evidence="2" type="ORF">CCV52592_1308</name>
</gene>
<dbReference type="AlphaFoldDB" id="A7GY85"/>
<name>A7GY85_CAMC5</name>
<evidence type="ECO:0008006" key="4">
    <source>
        <dbReference type="Google" id="ProtNLM"/>
    </source>
</evidence>
<keyword evidence="3" id="KW-1185">Reference proteome</keyword>
<accession>A7GY85</accession>
<dbReference type="STRING" id="360105.CCV52592_1308"/>
<proteinExistence type="predicted"/>
<evidence type="ECO:0000313" key="3">
    <source>
        <dbReference type="Proteomes" id="UP000006380"/>
    </source>
</evidence>
<dbReference type="HOGENOM" id="CLU_1755465_0_0_7"/>
<reference evidence="2" key="1">
    <citation type="submission" date="2016-07" db="EMBL/GenBank/DDBJ databases">
        <title>Comparative genomics of the Campylobacter concisus group.</title>
        <authorList>
            <person name="Miller W.G."/>
            <person name="Yee E."/>
            <person name="Chapman M.H."/>
            <person name="Huynh S."/>
            <person name="Bono J.L."/>
            <person name="On S.L.W."/>
            <person name="StLeger J."/>
            <person name="Foster G."/>
            <person name="Parker C.T."/>
        </authorList>
    </citation>
    <scope>NUCLEOTIDE SEQUENCE</scope>
    <source>
        <strain evidence="2">525.92</strain>
    </source>
</reference>
<keyword evidence="1" id="KW-1133">Transmembrane helix</keyword>
<dbReference type="KEGG" id="ccv:CCV52592_1308"/>
<dbReference type="Proteomes" id="UP000006380">
    <property type="component" value="Chromosome"/>
</dbReference>